<protein>
    <submittedName>
        <fullName evidence="1">Uncharacterized protein</fullName>
    </submittedName>
</protein>
<comment type="caution">
    <text evidence="1">The sequence shown here is derived from an EMBL/GenBank/DDBJ whole genome shotgun (WGS) entry which is preliminary data.</text>
</comment>
<accession>A0ABV5R3Z8</accession>
<reference evidence="1 2" key="1">
    <citation type="submission" date="2024-09" db="EMBL/GenBank/DDBJ databases">
        <authorList>
            <person name="Sun Q."/>
            <person name="Mori K."/>
        </authorList>
    </citation>
    <scope>NUCLEOTIDE SEQUENCE [LARGE SCALE GENOMIC DNA]</scope>
    <source>
        <strain evidence="1 2">JCM 3331</strain>
    </source>
</reference>
<name>A0ABV5R3Z8_9ACTN</name>
<organism evidence="1 2">
    <name type="scientific">Streptomyces yanii</name>
    <dbReference type="NCBI Taxonomy" id="78510"/>
    <lineage>
        <taxon>Bacteria</taxon>
        <taxon>Bacillati</taxon>
        <taxon>Actinomycetota</taxon>
        <taxon>Actinomycetes</taxon>
        <taxon>Kitasatosporales</taxon>
        <taxon>Streptomycetaceae</taxon>
        <taxon>Streptomyces</taxon>
    </lineage>
</organism>
<evidence type="ECO:0000313" key="2">
    <source>
        <dbReference type="Proteomes" id="UP001589710"/>
    </source>
</evidence>
<dbReference type="RefSeq" id="WP_386143642.1">
    <property type="nucleotide sequence ID" value="NZ_JBHMCG010000031.1"/>
</dbReference>
<proteinExistence type="predicted"/>
<evidence type="ECO:0000313" key="1">
    <source>
        <dbReference type="EMBL" id="MFB9572002.1"/>
    </source>
</evidence>
<dbReference type="Proteomes" id="UP001589710">
    <property type="component" value="Unassembled WGS sequence"/>
</dbReference>
<dbReference type="EMBL" id="JBHMCG010000031">
    <property type="protein sequence ID" value="MFB9572002.1"/>
    <property type="molecule type" value="Genomic_DNA"/>
</dbReference>
<gene>
    <name evidence="1" type="ORF">ACFFTL_06585</name>
</gene>
<keyword evidence="2" id="KW-1185">Reference proteome</keyword>
<sequence>MFAKTMCRPSSCEPLGRFDAVLLSDGDYASFGVDGILAVVTLAGRSDLPGH</sequence>